<evidence type="ECO:0000313" key="11">
    <source>
        <dbReference type="Proteomes" id="UP001157355"/>
    </source>
</evidence>
<feature type="chain" id="PRO_5041263449" description="L,D-TPase catalytic domain-containing protein" evidence="8">
    <location>
        <begin position="24"/>
        <end position="170"/>
    </location>
</feature>
<dbReference type="PROSITE" id="PS51257">
    <property type="entry name" value="PROKAR_LIPOPROTEIN"/>
    <property type="match status" value="1"/>
</dbReference>
<accession>A0AA37TV59</accession>
<feature type="active site" description="Nucleophile" evidence="7">
    <location>
        <position position="145"/>
    </location>
</feature>
<dbReference type="PROSITE" id="PS52029">
    <property type="entry name" value="LD_TPASE"/>
    <property type="match status" value="1"/>
</dbReference>
<dbReference type="InterPro" id="IPR038063">
    <property type="entry name" value="Transpep_catalytic_dom"/>
</dbReference>
<sequence>MRVLRILLVVLAGLALTACSSKFKTYNGPEITSIQVQKANRKMYLLHNSKVIKEYDIGLGGNPVGHKEFEGDLKTPEGIYFISHRNPNSRYHLSLGISYPNEADRAHADVLGKPPGGDIMIHGGPPRKKNGKPRAVSSPDWTAGCIAVTDEEVERIYAMVKPGTPIQILP</sequence>
<proteinExistence type="inferred from homology"/>
<keyword evidence="11" id="KW-1185">Reference proteome</keyword>
<evidence type="ECO:0000256" key="3">
    <source>
        <dbReference type="ARBA" id="ARBA00022679"/>
    </source>
</evidence>
<dbReference type="EMBL" id="BSPP01000004">
    <property type="protein sequence ID" value="GLS86303.1"/>
    <property type="molecule type" value="Genomic_DNA"/>
</dbReference>
<dbReference type="CDD" id="cd16913">
    <property type="entry name" value="YkuD_like"/>
    <property type="match status" value="1"/>
</dbReference>
<dbReference type="InterPro" id="IPR005490">
    <property type="entry name" value="LD_TPept_cat_dom"/>
</dbReference>
<dbReference type="RefSeq" id="WP_284324505.1">
    <property type="nucleotide sequence ID" value="NZ_BSPP01000004.1"/>
</dbReference>
<evidence type="ECO:0000256" key="4">
    <source>
        <dbReference type="ARBA" id="ARBA00022960"/>
    </source>
</evidence>
<evidence type="ECO:0000256" key="5">
    <source>
        <dbReference type="ARBA" id="ARBA00022984"/>
    </source>
</evidence>
<dbReference type="AlphaFoldDB" id="A0AA37TV59"/>
<dbReference type="GO" id="GO:0004180">
    <property type="term" value="F:carboxypeptidase activity"/>
    <property type="evidence" value="ECO:0007669"/>
    <property type="project" value="UniProtKB-ARBA"/>
</dbReference>
<reference evidence="10 11" key="1">
    <citation type="journal article" date="2014" name="Int. J. Syst. Evol. Microbiol.">
        <title>Complete genome sequence of Corynebacterium casei LMG S-19264T (=DSM 44701T), isolated from a smear-ripened cheese.</title>
        <authorList>
            <consortium name="US DOE Joint Genome Institute (JGI-PGF)"/>
            <person name="Walter F."/>
            <person name="Albersmeier A."/>
            <person name="Kalinowski J."/>
            <person name="Ruckert C."/>
        </authorList>
    </citation>
    <scope>NUCLEOTIDE SEQUENCE [LARGE SCALE GENOMIC DNA]</scope>
    <source>
        <strain evidence="10 11">NBRC 111766</strain>
    </source>
</reference>
<dbReference type="Gene3D" id="2.40.440.10">
    <property type="entry name" value="L,D-transpeptidase catalytic domain-like"/>
    <property type="match status" value="1"/>
</dbReference>
<feature type="active site" description="Proton donor/acceptor" evidence="7">
    <location>
        <position position="122"/>
    </location>
</feature>
<evidence type="ECO:0000256" key="6">
    <source>
        <dbReference type="ARBA" id="ARBA00023316"/>
    </source>
</evidence>
<keyword evidence="3" id="KW-0808">Transferase</keyword>
<keyword evidence="6 7" id="KW-0961">Cell wall biogenesis/degradation</keyword>
<dbReference type="Pfam" id="PF03734">
    <property type="entry name" value="YkuD"/>
    <property type="match status" value="1"/>
</dbReference>
<dbReference type="PANTHER" id="PTHR36699">
    <property type="entry name" value="LD-TRANSPEPTIDASE"/>
    <property type="match status" value="1"/>
</dbReference>
<evidence type="ECO:0000256" key="8">
    <source>
        <dbReference type="SAM" id="SignalP"/>
    </source>
</evidence>
<evidence type="ECO:0000256" key="2">
    <source>
        <dbReference type="ARBA" id="ARBA00005992"/>
    </source>
</evidence>
<keyword evidence="8" id="KW-0732">Signal</keyword>
<comment type="pathway">
    <text evidence="1 7">Cell wall biogenesis; peptidoglycan biosynthesis.</text>
</comment>
<feature type="signal peptide" evidence="8">
    <location>
        <begin position="1"/>
        <end position="23"/>
    </location>
</feature>
<dbReference type="GO" id="GO:0009252">
    <property type="term" value="P:peptidoglycan biosynthetic process"/>
    <property type="evidence" value="ECO:0007669"/>
    <property type="project" value="UniProtKB-KW"/>
</dbReference>
<name>A0AA37TV59_9RHOB</name>
<protein>
    <recommendedName>
        <fullName evidence="9">L,D-TPase catalytic domain-containing protein</fullName>
    </recommendedName>
</protein>
<evidence type="ECO:0000259" key="9">
    <source>
        <dbReference type="PROSITE" id="PS52029"/>
    </source>
</evidence>
<keyword evidence="5 7" id="KW-0573">Peptidoglycan synthesis</keyword>
<evidence type="ECO:0000313" key="10">
    <source>
        <dbReference type="EMBL" id="GLS86303.1"/>
    </source>
</evidence>
<evidence type="ECO:0000256" key="1">
    <source>
        <dbReference type="ARBA" id="ARBA00004752"/>
    </source>
</evidence>
<evidence type="ECO:0000256" key="7">
    <source>
        <dbReference type="PROSITE-ProRule" id="PRU01373"/>
    </source>
</evidence>
<keyword evidence="4 7" id="KW-0133">Cell shape</keyword>
<dbReference type="SUPFAM" id="SSF141523">
    <property type="entry name" value="L,D-transpeptidase catalytic domain-like"/>
    <property type="match status" value="1"/>
</dbReference>
<dbReference type="PANTHER" id="PTHR36699:SF1">
    <property type="entry name" value="L,D-TRANSPEPTIDASE YAFK-RELATED"/>
    <property type="match status" value="1"/>
</dbReference>
<feature type="domain" description="L,D-TPase catalytic" evidence="9">
    <location>
        <begin position="32"/>
        <end position="169"/>
    </location>
</feature>
<organism evidence="10 11">
    <name type="scientific">Cypionkella aquatica</name>
    <dbReference type="NCBI Taxonomy" id="1756042"/>
    <lineage>
        <taxon>Bacteria</taxon>
        <taxon>Pseudomonadati</taxon>
        <taxon>Pseudomonadota</taxon>
        <taxon>Alphaproteobacteria</taxon>
        <taxon>Rhodobacterales</taxon>
        <taxon>Paracoccaceae</taxon>
        <taxon>Cypionkella</taxon>
    </lineage>
</organism>
<dbReference type="GO" id="GO:0016740">
    <property type="term" value="F:transferase activity"/>
    <property type="evidence" value="ECO:0007669"/>
    <property type="project" value="UniProtKB-KW"/>
</dbReference>
<dbReference type="GO" id="GO:0008360">
    <property type="term" value="P:regulation of cell shape"/>
    <property type="evidence" value="ECO:0007669"/>
    <property type="project" value="UniProtKB-UniRule"/>
</dbReference>
<gene>
    <name evidence="10" type="ORF">GCM10010873_12770</name>
</gene>
<dbReference type="GO" id="GO:0071555">
    <property type="term" value="P:cell wall organization"/>
    <property type="evidence" value="ECO:0007669"/>
    <property type="project" value="UniProtKB-UniRule"/>
</dbReference>
<comment type="similarity">
    <text evidence="2">Belongs to the YkuD family.</text>
</comment>
<dbReference type="Proteomes" id="UP001157355">
    <property type="component" value="Unassembled WGS sequence"/>
</dbReference>
<comment type="caution">
    <text evidence="10">The sequence shown here is derived from an EMBL/GenBank/DDBJ whole genome shotgun (WGS) entry which is preliminary data.</text>
</comment>